<name>A0ACA9NBV7_9GLOM</name>
<comment type="caution">
    <text evidence="1">The sequence shown here is derived from an EMBL/GenBank/DDBJ whole genome shotgun (WGS) entry which is preliminary data.</text>
</comment>
<feature type="non-terminal residue" evidence="1">
    <location>
        <position position="83"/>
    </location>
</feature>
<reference evidence="1" key="1">
    <citation type="submission" date="2021-06" db="EMBL/GenBank/DDBJ databases">
        <authorList>
            <person name="Kallberg Y."/>
            <person name="Tangrot J."/>
            <person name="Rosling A."/>
        </authorList>
    </citation>
    <scope>NUCLEOTIDE SEQUENCE</scope>
    <source>
        <strain evidence="1">MA461A</strain>
    </source>
</reference>
<evidence type="ECO:0000313" key="2">
    <source>
        <dbReference type="Proteomes" id="UP000789920"/>
    </source>
</evidence>
<sequence length="83" mass="9486">MIFTAAYKDLVKILKHSDFWPEHVIANIRLPIFRQHTPSNSASTKSAYSIIPVNYIEYILNNPTIVPNLYFGPGIVYDKNMSS</sequence>
<proteinExistence type="predicted"/>
<gene>
    <name evidence="1" type="ORF">RPERSI_LOCUS7668</name>
</gene>
<dbReference type="Proteomes" id="UP000789920">
    <property type="component" value="Unassembled WGS sequence"/>
</dbReference>
<keyword evidence="2" id="KW-1185">Reference proteome</keyword>
<protein>
    <submittedName>
        <fullName evidence="1">4230_t:CDS:1</fullName>
    </submittedName>
</protein>
<dbReference type="EMBL" id="CAJVQC010013196">
    <property type="protein sequence ID" value="CAG8645878.1"/>
    <property type="molecule type" value="Genomic_DNA"/>
</dbReference>
<accession>A0ACA9NBV7</accession>
<evidence type="ECO:0000313" key="1">
    <source>
        <dbReference type="EMBL" id="CAG8645878.1"/>
    </source>
</evidence>
<organism evidence="1 2">
    <name type="scientific">Racocetra persica</name>
    <dbReference type="NCBI Taxonomy" id="160502"/>
    <lineage>
        <taxon>Eukaryota</taxon>
        <taxon>Fungi</taxon>
        <taxon>Fungi incertae sedis</taxon>
        <taxon>Mucoromycota</taxon>
        <taxon>Glomeromycotina</taxon>
        <taxon>Glomeromycetes</taxon>
        <taxon>Diversisporales</taxon>
        <taxon>Gigasporaceae</taxon>
        <taxon>Racocetra</taxon>
    </lineage>
</organism>